<accession>A0A660SFK7</accession>
<protein>
    <recommendedName>
        <fullName evidence="4">VWA domain-containing protein</fullName>
    </recommendedName>
</protein>
<gene>
    <name evidence="2" type="ORF">DRP53_08285</name>
</gene>
<evidence type="ECO:0000256" key="1">
    <source>
        <dbReference type="SAM" id="Phobius"/>
    </source>
</evidence>
<keyword evidence="1" id="KW-0472">Membrane</keyword>
<organism evidence="2 3">
    <name type="scientific">candidate division WOR-3 bacterium</name>
    <dbReference type="NCBI Taxonomy" id="2052148"/>
    <lineage>
        <taxon>Bacteria</taxon>
        <taxon>Bacteria division WOR-3</taxon>
    </lineage>
</organism>
<proteinExistence type="predicted"/>
<sequence length="613" mass="70186">MKIVPVLFILLFFILLSLYRNEIGTIRLFLRLAVLTLLLLFYFQVEINLPWVKKEERATAILIDVSRSMEQRRWKGTIRSIQRDYPDRVIPFAAGIGPGSSRERTNLGGALDRLRLQPKPLILISDGYYNEGPDPIEVSRGYPYPIYPVHLPEESIVDFEVVAIEGPDYPKLGDTAVFFIRCQGKGSTDLMIYLDRRPIRSRKLILTGGIREETLRLRMEKEGIRILEVRLDRSEDEIDTLDNQLRFRFEVVRVKTPLLFLSNLTPDVGIMRRVIEPMEWLEVGFRIRVDGGKELTYGKISDRPEIIILDDIDPDPETKRLVAQASSIIFLLGERSWLPQPVRRRRVENREVVPVFDPEFIRFDLTPPPFTNLIEIGGIDLVPLVKSEDGRVILGYHDLPSQRMIFLLAHPIWSFYRRLVGIGGGPLADQLIRKLIQLASPGMRKKRVKIRPIKKGIRIGDQLTITAGLYAPDLRLSTGARVFFRIEHDTLGEEYIGTEVAPGLYQTTLWPRMAGEYQIIAEADGLYDTVRIMVGGGDPESPHSSANNILLEQIARNTGGRMIGFDEIDSLLESVVEVRGERAWLRFRDPWLILLIIGLLASVWWLRKREGLP</sequence>
<keyword evidence="1" id="KW-1133">Transmembrane helix</keyword>
<dbReference type="PANTHER" id="PTHR37947">
    <property type="entry name" value="BLL2462 PROTEIN"/>
    <property type="match status" value="1"/>
</dbReference>
<name>A0A660SFK7_UNCW3</name>
<dbReference type="Proteomes" id="UP000268469">
    <property type="component" value="Unassembled WGS sequence"/>
</dbReference>
<comment type="caution">
    <text evidence="2">The sequence shown here is derived from an EMBL/GenBank/DDBJ whole genome shotgun (WGS) entry which is preliminary data.</text>
</comment>
<evidence type="ECO:0000313" key="2">
    <source>
        <dbReference type="EMBL" id="RKX69413.1"/>
    </source>
</evidence>
<reference evidence="2 3" key="1">
    <citation type="submission" date="2018-06" db="EMBL/GenBank/DDBJ databases">
        <title>Extensive metabolic versatility and redundancy in microbially diverse, dynamic hydrothermal sediments.</title>
        <authorList>
            <person name="Dombrowski N."/>
            <person name="Teske A."/>
            <person name="Baker B.J."/>
        </authorList>
    </citation>
    <scope>NUCLEOTIDE SEQUENCE [LARGE SCALE GENOMIC DNA]</scope>
    <source>
        <strain evidence="2">B36_G15</strain>
    </source>
</reference>
<evidence type="ECO:0000313" key="3">
    <source>
        <dbReference type="Proteomes" id="UP000268469"/>
    </source>
</evidence>
<dbReference type="PANTHER" id="PTHR37947:SF1">
    <property type="entry name" value="BLL2462 PROTEIN"/>
    <property type="match status" value="1"/>
</dbReference>
<keyword evidence="1" id="KW-0812">Transmembrane</keyword>
<evidence type="ECO:0008006" key="4">
    <source>
        <dbReference type="Google" id="ProtNLM"/>
    </source>
</evidence>
<dbReference type="EMBL" id="QNBE01000086">
    <property type="protein sequence ID" value="RKX69413.1"/>
    <property type="molecule type" value="Genomic_DNA"/>
</dbReference>
<feature type="transmembrane region" description="Helical" evidence="1">
    <location>
        <begin position="591"/>
        <end position="607"/>
    </location>
</feature>
<feature type="transmembrane region" description="Helical" evidence="1">
    <location>
        <begin position="30"/>
        <end position="49"/>
    </location>
</feature>
<dbReference type="AlphaFoldDB" id="A0A660SFK7"/>